<feature type="region of interest" description="Disordered" evidence="1">
    <location>
        <begin position="1"/>
        <end position="39"/>
    </location>
</feature>
<gene>
    <name evidence="2" type="ORF">P170DRAFT_511029</name>
</gene>
<evidence type="ECO:0000313" key="3">
    <source>
        <dbReference type="Proteomes" id="UP000234275"/>
    </source>
</evidence>
<evidence type="ECO:0000256" key="1">
    <source>
        <dbReference type="SAM" id="MobiDB-lite"/>
    </source>
</evidence>
<dbReference type="PANTHER" id="PTHR37538">
    <property type="entry name" value="BTB DOMAIN-CONTAINING PROTEIN"/>
    <property type="match status" value="1"/>
</dbReference>
<keyword evidence="3" id="KW-1185">Reference proteome</keyword>
<dbReference type="RefSeq" id="XP_024703733.1">
    <property type="nucleotide sequence ID" value="XM_024854842.1"/>
</dbReference>
<dbReference type="AlphaFoldDB" id="A0A2I2G6D1"/>
<proteinExistence type="predicted"/>
<dbReference type="EMBL" id="MSFO01000005">
    <property type="protein sequence ID" value="PLB48431.1"/>
    <property type="molecule type" value="Genomic_DNA"/>
</dbReference>
<dbReference type="STRING" id="1392250.A0A2I2G6D1"/>
<comment type="caution">
    <text evidence="2">The sequence shown here is derived from an EMBL/GenBank/DDBJ whole genome shotgun (WGS) entry which is preliminary data.</text>
</comment>
<dbReference type="OrthoDB" id="3594103at2759"/>
<feature type="region of interest" description="Disordered" evidence="1">
    <location>
        <begin position="244"/>
        <end position="289"/>
    </location>
</feature>
<dbReference type="GeneID" id="36562548"/>
<feature type="compositionally biased region" description="Pro residues" evidence="1">
    <location>
        <begin position="329"/>
        <end position="340"/>
    </location>
</feature>
<feature type="compositionally biased region" description="Acidic residues" evidence="1">
    <location>
        <begin position="264"/>
        <end position="289"/>
    </location>
</feature>
<name>A0A2I2G6D1_9EURO</name>
<reference evidence="2 3" key="1">
    <citation type="submission" date="2016-12" db="EMBL/GenBank/DDBJ databases">
        <title>The genomes of Aspergillus section Nigri reveals drivers in fungal speciation.</title>
        <authorList>
            <consortium name="DOE Joint Genome Institute"/>
            <person name="Vesth T.C."/>
            <person name="Nybo J."/>
            <person name="Theobald S."/>
            <person name="Brandl J."/>
            <person name="Frisvad J.C."/>
            <person name="Nielsen K.F."/>
            <person name="Lyhne E.K."/>
            <person name="Kogle M.E."/>
            <person name="Kuo A."/>
            <person name="Riley R."/>
            <person name="Clum A."/>
            <person name="Nolan M."/>
            <person name="Lipzen A."/>
            <person name="Salamov A."/>
            <person name="Henrissat B."/>
            <person name="Wiebenga A."/>
            <person name="De Vries R.P."/>
            <person name="Grigoriev I.V."/>
            <person name="Mortensen U.H."/>
            <person name="Andersen M.R."/>
            <person name="Baker S.E."/>
        </authorList>
    </citation>
    <scope>NUCLEOTIDE SEQUENCE [LARGE SCALE GENOMIC DNA]</scope>
    <source>
        <strain evidence="2 3">IBT 23096</strain>
    </source>
</reference>
<dbReference type="Proteomes" id="UP000234275">
    <property type="component" value="Unassembled WGS sequence"/>
</dbReference>
<protein>
    <recommendedName>
        <fullName evidence="4">BTB domain-containing protein</fullName>
    </recommendedName>
</protein>
<evidence type="ECO:0008006" key="4">
    <source>
        <dbReference type="Google" id="ProtNLM"/>
    </source>
</evidence>
<evidence type="ECO:0000313" key="2">
    <source>
        <dbReference type="EMBL" id="PLB48431.1"/>
    </source>
</evidence>
<dbReference type="PANTHER" id="PTHR37538:SF1">
    <property type="entry name" value="BTB DOMAIN-CONTAINING PROTEIN"/>
    <property type="match status" value="1"/>
</dbReference>
<dbReference type="VEuPathDB" id="FungiDB:P170DRAFT_511029"/>
<feature type="region of interest" description="Disordered" evidence="1">
    <location>
        <begin position="315"/>
        <end position="347"/>
    </location>
</feature>
<sequence>MIGKKARAKKKWQRHEPSEPEPPPAEPLQSPYPQWDDIPEYHRPEISPYTTKPITITIGTNSYTVPEYFLRPYPAFELNQWTRIFNLSDIHPAVGHTFIHYLYTGTYETTKPDPNPEPEIPSPRALEFHHAAQTYLSSRRYGLVGLTQLAKTYMQVFDIDVSTLYVLTVAREIFSSLPPDEVWFWGYIREKLAIAFEDDEEALRADIASYGVGRDPFDAFLVGAVLEIYASALPGKVLNGNGIGHGDVEEQSEADVSNEGRTVEDDDEEDAAFEWDSDPDPGEPVPEDGEEVHAIAGPVAVAVGRPDAVDEAIPELDAGRSPDPVGVSPSPPPPESPPPVAEDYDPWDHWRSINGGYTGPATGVPARLTTLVEEASEPSVEVEVEGEPVAVDVEAKTIPAGEFDLGFCRKKKKKRGWKYYDIDIAPTEGHPEPVIEEPPLDIEPVPTSEPGIPLPEPAVPETAVPADSPPPPVNGNGWGGFKNQEFRFYSSAPVATAE</sequence>
<accession>A0A2I2G6D1</accession>
<feature type="compositionally biased region" description="Basic residues" evidence="1">
    <location>
        <begin position="1"/>
        <end position="13"/>
    </location>
</feature>
<feature type="region of interest" description="Disordered" evidence="1">
    <location>
        <begin position="425"/>
        <end position="479"/>
    </location>
</feature>
<organism evidence="2 3">
    <name type="scientific">Aspergillus steynii IBT 23096</name>
    <dbReference type="NCBI Taxonomy" id="1392250"/>
    <lineage>
        <taxon>Eukaryota</taxon>
        <taxon>Fungi</taxon>
        <taxon>Dikarya</taxon>
        <taxon>Ascomycota</taxon>
        <taxon>Pezizomycotina</taxon>
        <taxon>Eurotiomycetes</taxon>
        <taxon>Eurotiomycetidae</taxon>
        <taxon>Eurotiales</taxon>
        <taxon>Aspergillaceae</taxon>
        <taxon>Aspergillus</taxon>
        <taxon>Aspergillus subgen. Circumdati</taxon>
    </lineage>
</organism>